<comment type="subcellular location">
    <subcellularLocation>
        <location evidence="1">Membrane</location>
        <topology evidence="1">Multi-pass membrane protein</topology>
    </subcellularLocation>
</comment>
<dbReference type="InParanoid" id="K1Q828"/>
<dbReference type="PANTHER" id="PTHR21421:SF29">
    <property type="entry name" value="GUSTATORY RECEPTOR 5A FOR TREHALOSE-RELATED"/>
    <property type="match status" value="1"/>
</dbReference>
<keyword evidence="4" id="KW-0472">Membrane</keyword>
<gene>
    <name evidence="6" type="ORF">CGI_10024728</name>
</gene>
<keyword evidence="5" id="KW-0675">Receptor</keyword>
<evidence type="ECO:0000313" key="6">
    <source>
        <dbReference type="EMBL" id="EKC32937.1"/>
    </source>
</evidence>
<accession>K1Q828</accession>
<proteinExistence type="predicted"/>
<dbReference type="GO" id="GO:0051606">
    <property type="term" value="P:detection of stimulus"/>
    <property type="evidence" value="ECO:0007669"/>
    <property type="project" value="UniProtKB-ARBA"/>
</dbReference>
<dbReference type="Pfam" id="PF08395">
    <property type="entry name" value="7tm_7"/>
    <property type="match status" value="1"/>
</dbReference>
<evidence type="ECO:0000256" key="4">
    <source>
        <dbReference type="ARBA" id="ARBA00023136"/>
    </source>
</evidence>
<evidence type="ECO:0000256" key="5">
    <source>
        <dbReference type="ARBA" id="ARBA00023170"/>
    </source>
</evidence>
<evidence type="ECO:0000256" key="1">
    <source>
        <dbReference type="ARBA" id="ARBA00004141"/>
    </source>
</evidence>
<dbReference type="GO" id="GO:0016020">
    <property type="term" value="C:membrane"/>
    <property type="evidence" value="ECO:0007669"/>
    <property type="project" value="UniProtKB-SubCell"/>
</dbReference>
<dbReference type="GO" id="GO:0050909">
    <property type="term" value="P:sensory perception of taste"/>
    <property type="evidence" value="ECO:0007669"/>
    <property type="project" value="InterPro"/>
</dbReference>
<dbReference type="AlphaFoldDB" id="K1Q828"/>
<sequence>MTTFLIIFILTTFITREVKVVDQKVKAFGEDCAITASKLERLRRQQQQAGTLLRKSKLLAQSYTNAVFLVILIKILVFLWGLFHGDEVAMVKALHSNVICQVLTVIWMRKSTIKANDQEFHDVTKTADTIKQQTEVTESEVQNLRWRHFQVTELLQTANSIIQPNVLLLYIIMLPSICLTVYGVVYSTLGLFDVMILASLLITNTIAVCLITATGAIINSKAHSVLQSLLELSVKSLSTDAKYQLQMFITQVTSQTIGIDIYGMFIMDGSTFLMIAGTLITYIVVVLQIQAGSCDVTNVRNCNCTT</sequence>
<dbReference type="HOGENOM" id="CLU_909879_0_0_1"/>
<keyword evidence="2" id="KW-0812">Transmembrane</keyword>
<evidence type="ECO:0000256" key="3">
    <source>
        <dbReference type="ARBA" id="ARBA00022989"/>
    </source>
</evidence>
<protein>
    <submittedName>
        <fullName evidence="6">Uncharacterized protein</fullName>
    </submittedName>
</protein>
<dbReference type="EMBL" id="JH815993">
    <property type="protein sequence ID" value="EKC32937.1"/>
    <property type="molecule type" value="Genomic_DNA"/>
</dbReference>
<evidence type="ECO:0000256" key="2">
    <source>
        <dbReference type="ARBA" id="ARBA00022692"/>
    </source>
</evidence>
<dbReference type="InterPro" id="IPR013604">
    <property type="entry name" value="7TM_chemorcpt"/>
</dbReference>
<reference evidence="6" key="1">
    <citation type="journal article" date="2012" name="Nature">
        <title>The oyster genome reveals stress adaptation and complexity of shell formation.</title>
        <authorList>
            <person name="Zhang G."/>
            <person name="Fang X."/>
            <person name="Guo X."/>
            <person name="Li L."/>
            <person name="Luo R."/>
            <person name="Xu F."/>
            <person name="Yang P."/>
            <person name="Zhang L."/>
            <person name="Wang X."/>
            <person name="Qi H."/>
            <person name="Xiong Z."/>
            <person name="Que H."/>
            <person name="Xie Y."/>
            <person name="Holland P.W."/>
            <person name="Paps J."/>
            <person name="Zhu Y."/>
            <person name="Wu F."/>
            <person name="Chen Y."/>
            <person name="Wang J."/>
            <person name="Peng C."/>
            <person name="Meng J."/>
            <person name="Yang L."/>
            <person name="Liu J."/>
            <person name="Wen B."/>
            <person name="Zhang N."/>
            <person name="Huang Z."/>
            <person name="Zhu Q."/>
            <person name="Feng Y."/>
            <person name="Mount A."/>
            <person name="Hedgecock D."/>
            <person name="Xu Z."/>
            <person name="Liu Y."/>
            <person name="Domazet-Loso T."/>
            <person name="Du Y."/>
            <person name="Sun X."/>
            <person name="Zhang S."/>
            <person name="Liu B."/>
            <person name="Cheng P."/>
            <person name="Jiang X."/>
            <person name="Li J."/>
            <person name="Fan D."/>
            <person name="Wang W."/>
            <person name="Fu W."/>
            <person name="Wang T."/>
            <person name="Wang B."/>
            <person name="Zhang J."/>
            <person name="Peng Z."/>
            <person name="Li Y."/>
            <person name="Li N."/>
            <person name="Wang J."/>
            <person name="Chen M."/>
            <person name="He Y."/>
            <person name="Tan F."/>
            <person name="Song X."/>
            <person name="Zheng Q."/>
            <person name="Huang R."/>
            <person name="Yang H."/>
            <person name="Du X."/>
            <person name="Chen L."/>
            <person name="Yang M."/>
            <person name="Gaffney P.M."/>
            <person name="Wang S."/>
            <person name="Luo L."/>
            <person name="She Z."/>
            <person name="Ming Y."/>
            <person name="Huang W."/>
            <person name="Zhang S."/>
            <person name="Huang B."/>
            <person name="Zhang Y."/>
            <person name="Qu T."/>
            <person name="Ni P."/>
            <person name="Miao G."/>
            <person name="Wang J."/>
            <person name="Wang Q."/>
            <person name="Steinberg C.E."/>
            <person name="Wang H."/>
            <person name="Li N."/>
            <person name="Qian L."/>
            <person name="Zhang G."/>
            <person name="Li Y."/>
            <person name="Yang H."/>
            <person name="Liu X."/>
            <person name="Wang J."/>
            <person name="Yin Y."/>
            <person name="Wang J."/>
        </authorList>
    </citation>
    <scope>NUCLEOTIDE SEQUENCE [LARGE SCALE GENOMIC DNA]</scope>
    <source>
        <strain evidence="6">05x7-T-G4-1.051#20</strain>
    </source>
</reference>
<name>K1Q828_MAGGI</name>
<keyword evidence="3" id="KW-1133">Transmembrane helix</keyword>
<dbReference type="GO" id="GO:0038023">
    <property type="term" value="F:signaling receptor activity"/>
    <property type="evidence" value="ECO:0007669"/>
    <property type="project" value="UniProtKB-ARBA"/>
</dbReference>
<dbReference type="PANTHER" id="PTHR21421">
    <property type="entry name" value="GUSTATORY RECEPTOR"/>
    <property type="match status" value="1"/>
</dbReference>
<organism evidence="6">
    <name type="scientific">Magallana gigas</name>
    <name type="common">Pacific oyster</name>
    <name type="synonym">Crassostrea gigas</name>
    <dbReference type="NCBI Taxonomy" id="29159"/>
    <lineage>
        <taxon>Eukaryota</taxon>
        <taxon>Metazoa</taxon>
        <taxon>Spiralia</taxon>
        <taxon>Lophotrochozoa</taxon>
        <taxon>Mollusca</taxon>
        <taxon>Bivalvia</taxon>
        <taxon>Autobranchia</taxon>
        <taxon>Pteriomorphia</taxon>
        <taxon>Ostreida</taxon>
        <taxon>Ostreoidea</taxon>
        <taxon>Ostreidae</taxon>
        <taxon>Magallana</taxon>
    </lineage>
</organism>